<sequence>MNKHDTPRAISQAEITLKRHCYLVTCGQAVKRGERIATTSISGLGDIHAPVAGTIDHVDPYRIRITADGDETVEPISFNGIAGQELLKALIELGADITAASDIQTLIINGVDEEQGLTARSTLLSTASGTLELGIQALLSIYAPPATYLAAINGSDLLESTRYTKISEQYPAGLDPMVALTVTGKENPDNTLVVGLETVFHIGRIMETGLPVMETMITVDKTSQIFLLGTPVGEIINITGDNIEDRDRIVLGGVLRGSAAASPMQGVTRDTTAITLVKNSAPVAQDSPCVGCGECIRHCPARLDPAMITSYAEFGMYDKAADESVDACFECGLCGFFCIAQRPMLQYIRLAKNELERAKSVAGKEK</sequence>
<dbReference type="PANTHER" id="PTHR43034:SF2">
    <property type="entry name" value="ION-TRANSLOCATING OXIDOREDUCTASE COMPLEX SUBUNIT C"/>
    <property type="match status" value="1"/>
</dbReference>
<evidence type="ECO:0000256" key="3">
    <source>
        <dbReference type="ARBA" id="ARBA00023014"/>
    </source>
</evidence>
<evidence type="ECO:0000256" key="2">
    <source>
        <dbReference type="ARBA" id="ARBA00023004"/>
    </source>
</evidence>
<dbReference type="InterPro" id="IPR017900">
    <property type="entry name" value="4Fe4S_Fe_S_CS"/>
</dbReference>
<feature type="domain" description="4Fe-4S ferredoxin-type" evidence="4">
    <location>
        <begin position="280"/>
        <end position="300"/>
    </location>
</feature>
<dbReference type="PROSITE" id="PS51379">
    <property type="entry name" value="4FE4S_FER_2"/>
    <property type="match status" value="1"/>
</dbReference>
<dbReference type="Pfam" id="PF13237">
    <property type="entry name" value="Fer4_10"/>
    <property type="match status" value="1"/>
</dbReference>
<dbReference type="InterPro" id="IPR037225">
    <property type="entry name" value="Nuo51_FMN-bd_sf"/>
</dbReference>
<reference evidence="5 6" key="1">
    <citation type="submission" date="2022-08" db="EMBL/GenBank/DDBJ databases">
        <title>Genome Sequence of the sulphate-reducing bacterium, Pseudodesulfovibrio sp. SYK.</title>
        <authorList>
            <person name="Kondo R."/>
            <person name="Kataoka T."/>
        </authorList>
    </citation>
    <scope>NUCLEOTIDE SEQUENCE [LARGE SCALE GENOMIC DNA]</scope>
    <source>
        <strain evidence="5 6">SYK</strain>
    </source>
</reference>
<evidence type="ECO:0000313" key="6">
    <source>
        <dbReference type="Proteomes" id="UP001317742"/>
    </source>
</evidence>
<dbReference type="SUPFAM" id="SSF142019">
    <property type="entry name" value="Nqo1 FMN-binding domain-like"/>
    <property type="match status" value="1"/>
</dbReference>
<accession>A0ABN6RZT7</accession>
<dbReference type="RefSeq" id="WP_281762116.1">
    <property type="nucleotide sequence ID" value="NZ_AP026709.1"/>
</dbReference>
<evidence type="ECO:0000259" key="4">
    <source>
        <dbReference type="PROSITE" id="PS51379"/>
    </source>
</evidence>
<dbReference type="Gene3D" id="3.30.70.20">
    <property type="match status" value="1"/>
</dbReference>
<dbReference type="InterPro" id="IPR017896">
    <property type="entry name" value="4Fe4S_Fe-S-bd"/>
</dbReference>
<evidence type="ECO:0000313" key="5">
    <source>
        <dbReference type="EMBL" id="BDQ36194.1"/>
    </source>
</evidence>
<evidence type="ECO:0000256" key="1">
    <source>
        <dbReference type="ARBA" id="ARBA00022723"/>
    </source>
</evidence>
<keyword evidence="3" id="KW-0411">Iron-sulfur</keyword>
<dbReference type="InterPro" id="IPR010208">
    <property type="entry name" value="Ion_transpt_RnfC/RsxC"/>
</dbReference>
<gene>
    <name evidence="5" type="ORF">SYK_05540</name>
</gene>
<dbReference type="PROSITE" id="PS00198">
    <property type="entry name" value="4FE4S_FER_1"/>
    <property type="match status" value="1"/>
</dbReference>
<keyword evidence="2" id="KW-0408">Iron</keyword>
<keyword evidence="6" id="KW-1185">Reference proteome</keyword>
<dbReference type="Proteomes" id="UP001317742">
    <property type="component" value="Chromosome"/>
</dbReference>
<organism evidence="5 6">
    <name type="scientific">Pseudodesulfovibrio nedwellii</name>
    <dbReference type="NCBI Taxonomy" id="2973072"/>
    <lineage>
        <taxon>Bacteria</taxon>
        <taxon>Pseudomonadati</taxon>
        <taxon>Thermodesulfobacteriota</taxon>
        <taxon>Desulfovibrionia</taxon>
        <taxon>Desulfovibrionales</taxon>
        <taxon>Desulfovibrionaceae</taxon>
    </lineage>
</organism>
<proteinExistence type="predicted"/>
<dbReference type="SUPFAM" id="SSF46548">
    <property type="entry name" value="alpha-helical ferredoxin"/>
    <property type="match status" value="1"/>
</dbReference>
<keyword evidence="1" id="KW-0479">Metal-binding</keyword>
<dbReference type="PANTHER" id="PTHR43034">
    <property type="entry name" value="ION-TRANSLOCATING OXIDOREDUCTASE COMPLEX SUBUNIT C"/>
    <property type="match status" value="1"/>
</dbReference>
<name>A0ABN6RZT7_9BACT</name>
<dbReference type="EMBL" id="AP026709">
    <property type="protein sequence ID" value="BDQ36194.1"/>
    <property type="molecule type" value="Genomic_DNA"/>
</dbReference>
<protein>
    <submittedName>
        <fullName evidence="5">Electron transport complex protein RnfC</fullName>
    </submittedName>
</protein>